<evidence type="ECO:0000256" key="7">
    <source>
        <dbReference type="SAM" id="Phobius"/>
    </source>
</evidence>
<protein>
    <submittedName>
        <fullName evidence="11">SSD domain-containing protein</fullName>
    </submittedName>
</protein>
<evidence type="ECO:0000256" key="5">
    <source>
        <dbReference type="ARBA" id="ARBA00023136"/>
    </source>
</evidence>
<name>A0A183U9I0_TOXCA</name>
<dbReference type="AlphaFoldDB" id="A0A183U9I0"/>
<keyword evidence="5 7" id="KW-0472">Membrane</keyword>
<dbReference type="Proteomes" id="UP000050794">
    <property type="component" value="Unassembled WGS sequence"/>
</dbReference>
<dbReference type="GO" id="GO:0018996">
    <property type="term" value="P:molting cycle, collagen and cuticulin-based cuticle"/>
    <property type="evidence" value="ECO:0007669"/>
    <property type="project" value="TreeGrafter"/>
</dbReference>
<evidence type="ECO:0000256" key="1">
    <source>
        <dbReference type="ARBA" id="ARBA00004141"/>
    </source>
</evidence>
<evidence type="ECO:0000259" key="8">
    <source>
        <dbReference type="PROSITE" id="PS50156"/>
    </source>
</evidence>
<feature type="domain" description="SSD" evidence="8">
    <location>
        <begin position="1"/>
        <end position="77"/>
    </location>
</feature>
<evidence type="ECO:0000256" key="3">
    <source>
        <dbReference type="ARBA" id="ARBA00022692"/>
    </source>
</evidence>
<accession>A0A183U9I0</accession>
<dbReference type="WBParaSite" id="TCNE_0000515001-mRNA-1">
    <property type="protein sequence ID" value="TCNE_0000515001-mRNA-1"/>
    <property type="gene ID" value="TCNE_0000515001"/>
</dbReference>
<keyword evidence="6" id="KW-0325">Glycoprotein</keyword>
<dbReference type="InterPro" id="IPR051697">
    <property type="entry name" value="Patched_domain-protein"/>
</dbReference>
<proteinExistence type="inferred from homology"/>
<comment type="subcellular location">
    <subcellularLocation>
        <location evidence="1">Membrane</location>
        <topology evidence="1">Multi-pass membrane protein</topology>
    </subcellularLocation>
</comment>
<evidence type="ECO:0000313" key="10">
    <source>
        <dbReference type="Proteomes" id="UP000050794"/>
    </source>
</evidence>
<reference evidence="9 10" key="2">
    <citation type="submission" date="2018-11" db="EMBL/GenBank/DDBJ databases">
        <authorList>
            <consortium name="Pathogen Informatics"/>
        </authorList>
    </citation>
    <scope>NUCLEOTIDE SEQUENCE [LARGE SCALE GENOMIC DNA]</scope>
</reference>
<dbReference type="PANTHER" id="PTHR10796">
    <property type="entry name" value="PATCHED-RELATED"/>
    <property type="match status" value="1"/>
</dbReference>
<dbReference type="GO" id="GO:0006897">
    <property type="term" value="P:endocytosis"/>
    <property type="evidence" value="ECO:0007669"/>
    <property type="project" value="TreeGrafter"/>
</dbReference>
<evidence type="ECO:0000313" key="11">
    <source>
        <dbReference type="WBParaSite" id="TCNE_0000515001-mRNA-1"/>
    </source>
</evidence>
<keyword evidence="3 7" id="KW-0812">Transmembrane</keyword>
<dbReference type="PANTHER" id="PTHR10796:SF92">
    <property type="entry name" value="PATCHED-RELATED, ISOFORM A"/>
    <property type="match status" value="1"/>
</dbReference>
<evidence type="ECO:0000256" key="4">
    <source>
        <dbReference type="ARBA" id="ARBA00022989"/>
    </source>
</evidence>
<dbReference type="Pfam" id="PF02460">
    <property type="entry name" value="Patched"/>
    <property type="match status" value="1"/>
</dbReference>
<dbReference type="PROSITE" id="PS50156">
    <property type="entry name" value="SSD"/>
    <property type="match status" value="1"/>
</dbReference>
<sequence>MSLTPVLVLGIGVDDAFLLLHSWRRNQEEICVAMRMSNVIGEIGPSISITSITNVLAFGVGIFSPAPMVLCYIHFCVVLNDL</sequence>
<keyword evidence="10" id="KW-1185">Reference proteome</keyword>
<evidence type="ECO:0000256" key="2">
    <source>
        <dbReference type="ARBA" id="ARBA00005585"/>
    </source>
</evidence>
<feature type="transmembrane region" description="Helical" evidence="7">
    <location>
        <begin position="55"/>
        <end position="79"/>
    </location>
</feature>
<dbReference type="EMBL" id="UYWY01011422">
    <property type="protein sequence ID" value="VDM34322.1"/>
    <property type="molecule type" value="Genomic_DNA"/>
</dbReference>
<dbReference type="Gene3D" id="1.20.1640.10">
    <property type="entry name" value="Multidrug efflux transporter AcrB transmembrane domain"/>
    <property type="match status" value="1"/>
</dbReference>
<evidence type="ECO:0000313" key="9">
    <source>
        <dbReference type="EMBL" id="VDM34322.1"/>
    </source>
</evidence>
<dbReference type="GO" id="GO:0030659">
    <property type="term" value="C:cytoplasmic vesicle membrane"/>
    <property type="evidence" value="ECO:0007669"/>
    <property type="project" value="TreeGrafter"/>
</dbReference>
<reference evidence="11" key="1">
    <citation type="submission" date="2016-06" db="UniProtKB">
        <authorList>
            <consortium name="WormBaseParasite"/>
        </authorList>
    </citation>
    <scope>IDENTIFICATION</scope>
</reference>
<comment type="similarity">
    <text evidence="2">Belongs to the patched family.</text>
</comment>
<gene>
    <name evidence="9" type="ORF">TCNE_LOCUS5150</name>
</gene>
<organism evidence="10 11">
    <name type="scientific">Toxocara canis</name>
    <name type="common">Canine roundworm</name>
    <dbReference type="NCBI Taxonomy" id="6265"/>
    <lineage>
        <taxon>Eukaryota</taxon>
        <taxon>Metazoa</taxon>
        <taxon>Ecdysozoa</taxon>
        <taxon>Nematoda</taxon>
        <taxon>Chromadorea</taxon>
        <taxon>Rhabditida</taxon>
        <taxon>Spirurina</taxon>
        <taxon>Ascaridomorpha</taxon>
        <taxon>Ascaridoidea</taxon>
        <taxon>Toxocaridae</taxon>
        <taxon>Toxocara</taxon>
    </lineage>
</organism>
<dbReference type="SUPFAM" id="SSF82866">
    <property type="entry name" value="Multidrug efflux transporter AcrB transmembrane domain"/>
    <property type="match status" value="1"/>
</dbReference>
<dbReference type="InterPro" id="IPR000731">
    <property type="entry name" value="SSD"/>
</dbReference>
<dbReference type="InterPro" id="IPR003392">
    <property type="entry name" value="PTHD_SSD"/>
</dbReference>
<dbReference type="GO" id="GO:0005886">
    <property type="term" value="C:plasma membrane"/>
    <property type="evidence" value="ECO:0007669"/>
    <property type="project" value="TreeGrafter"/>
</dbReference>
<evidence type="ECO:0000256" key="6">
    <source>
        <dbReference type="ARBA" id="ARBA00023180"/>
    </source>
</evidence>
<keyword evidence="4 7" id="KW-1133">Transmembrane helix</keyword>